<protein>
    <submittedName>
        <fullName evidence="1">Uncharacterized protein</fullName>
    </submittedName>
</protein>
<keyword evidence="2" id="KW-1185">Reference proteome</keyword>
<proteinExistence type="predicted"/>
<organism evidence="1 2">
    <name type="scientific">Caerostris extrusa</name>
    <name type="common">Bark spider</name>
    <name type="synonym">Caerostris bankana</name>
    <dbReference type="NCBI Taxonomy" id="172846"/>
    <lineage>
        <taxon>Eukaryota</taxon>
        <taxon>Metazoa</taxon>
        <taxon>Ecdysozoa</taxon>
        <taxon>Arthropoda</taxon>
        <taxon>Chelicerata</taxon>
        <taxon>Arachnida</taxon>
        <taxon>Araneae</taxon>
        <taxon>Araneomorphae</taxon>
        <taxon>Entelegynae</taxon>
        <taxon>Araneoidea</taxon>
        <taxon>Araneidae</taxon>
        <taxon>Caerostris</taxon>
    </lineage>
</organism>
<reference evidence="1 2" key="1">
    <citation type="submission" date="2021-06" db="EMBL/GenBank/DDBJ databases">
        <title>Caerostris extrusa draft genome.</title>
        <authorList>
            <person name="Kono N."/>
            <person name="Arakawa K."/>
        </authorList>
    </citation>
    <scope>NUCLEOTIDE SEQUENCE [LARGE SCALE GENOMIC DNA]</scope>
</reference>
<sequence length="114" mass="13397">MHNPFCGRLAQPVFCPYHNNNKRKRFIFAWISFLSKNSFAQTLSLLILREIVHWDTSSCFFSSNQPFLSVLTAADWGMTVVKFQGRPPVELHRQRRKCVLYFYLALSSWHLGDK</sequence>
<accession>A0AAV4XLV3</accession>
<evidence type="ECO:0000313" key="1">
    <source>
        <dbReference type="EMBL" id="GIY96141.1"/>
    </source>
</evidence>
<comment type="caution">
    <text evidence="1">The sequence shown here is derived from an EMBL/GenBank/DDBJ whole genome shotgun (WGS) entry which is preliminary data.</text>
</comment>
<dbReference type="Proteomes" id="UP001054945">
    <property type="component" value="Unassembled WGS sequence"/>
</dbReference>
<dbReference type="AlphaFoldDB" id="A0AAV4XLV3"/>
<dbReference type="EMBL" id="BPLR01018014">
    <property type="protein sequence ID" value="GIY96141.1"/>
    <property type="molecule type" value="Genomic_DNA"/>
</dbReference>
<gene>
    <name evidence="1" type="ORF">CEXT_619111</name>
</gene>
<evidence type="ECO:0000313" key="2">
    <source>
        <dbReference type="Proteomes" id="UP001054945"/>
    </source>
</evidence>
<name>A0AAV4XLV3_CAEEX</name>